<evidence type="ECO:0000313" key="2">
    <source>
        <dbReference type="Proteomes" id="UP000299102"/>
    </source>
</evidence>
<name>A0A4C1XCC1_EUMVA</name>
<dbReference type="EMBL" id="BGZK01000775">
    <property type="protein sequence ID" value="GBP59967.1"/>
    <property type="molecule type" value="Genomic_DNA"/>
</dbReference>
<sequence>MSNKTSVEALDRTMRNLRSKAHQWVNVQFCSPVTFVKFYQLRPKSENLSSIGSRNGETAMLFFDTDSVPCRNRHSYLAALSDYCQWSAALPSWGPSISMSRSQPFDGLPSLYCIRA</sequence>
<keyword evidence="2" id="KW-1185">Reference proteome</keyword>
<proteinExistence type="predicted"/>
<accession>A0A4C1XCC1</accession>
<evidence type="ECO:0000313" key="1">
    <source>
        <dbReference type="EMBL" id="GBP59967.1"/>
    </source>
</evidence>
<organism evidence="1 2">
    <name type="scientific">Eumeta variegata</name>
    <name type="common">Bagworm moth</name>
    <name type="synonym">Eumeta japonica</name>
    <dbReference type="NCBI Taxonomy" id="151549"/>
    <lineage>
        <taxon>Eukaryota</taxon>
        <taxon>Metazoa</taxon>
        <taxon>Ecdysozoa</taxon>
        <taxon>Arthropoda</taxon>
        <taxon>Hexapoda</taxon>
        <taxon>Insecta</taxon>
        <taxon>Pterygota</taxon>
        <taxon>Neoptera</taxon>
        <taxon>Endopterygota</taxon>
        <taxon>Lepidoptera</taxon>
        <taxon>Glossata</taxon>
        <taxon>Ditrysia</taxon>
        <taxon>Tineoidea</taxon>
        <taxon>Psychidae</taxon>
        <taxon>Oiketicinae</taxon>
        <taxon>Eumeta</taxon>
    </lineage>
</organism>
<reference evidence="1 2" key="1">
    <citation type="journal article" date="2019" name="Commun. Biol.">
        <title>The bagworm genome reveals a unique fibroin gene that provides high tensile strength.</title>
        <authorList>
            <person name="Kono N."/>
            <person name="Nakamura H."/>
            <person name="Ohtoshi R."/>
            <person name="Tomita M."/>
            <person name="Numata K."/>
            <person name="Arakawa K."/>
        </authorList>
    </citation>
    <scope>NUCLEOTIDE SEQUENCE [LARGE SCALE GENOMIC DNA]</scope>
</reference>
<gene>
    <name evidence="1" type="ORF">EVAR_84467_1</name>
</gene>
<dbReference type="Proteomes" id="UP000299102">
    <property type="component" value="Unassembled WGS sequence"/>
</dbReference>
<protein>
    <submittedName>
        <fullName evidence="1">Uncharacterized protein</fullName>
    </submittedName>
</protein>
<comment type="caution">
    <text evidence="1">The sequence shown here is derived from an EMBL/GenBank/DDBJ whole genome shotgun (WGS) entry which is preliminary data.</text>
</comment>
<dbReference type="AlphaFoldDB" id="A0A4C1XCC1"/>